<dbReference type="OrthoDB" id="9775889at2"/>
<evidence type="ECO:0000259" key="10">
    <source>
        <dbReference type="PROSITE" id="PS51910"/>
    </source>
</evidence>
<dbReference type="GO" id="GO:0008843">
    <property type="term" value="F:endochitinase activity"/>
    <property type="evidence" value="ECO:0007669"/>
    <property type="project" value="UniProtKB-EC"/>
</dbReference>
<feature type="signal peptide" evidence="9">
    <location>
        <begin position="1"/>
        <end position="25"/>
    </location>
</feature>
<dbReference type="InterPro" id="IPR001223">
    <property type="entry name" value="Glyco_hydro18_cat"/>
</dbReference>
<dbReference type="AlphaFoldDB" id="A0A0J1GTW2"/>
<evidence type="ECO:0000256" key="8">
    <source>
        <dbReference type="RuleBase" id="RU004453"/>
    </source>
</evidence>
<comment type="similarity">
    <text evidence="8">Belongs to the glycosyl hydrolase 18 family.</text>
</comment>
<dbReference type="InterPro" id="IPR050314">
    <property type="entry name" value="Glycosyl_Hydrlase_18"/>
</dbReference>
<dbReference type="PROSITE" id="PS51910">
    <property type="entry name" value="GH18_2"/>
    <property type="match status" value="1"/>
</dbReference>
<dbReference type="InterPro" id="IPR017853">
    <property type="entry name" value="GH"/>
</dbReference>
<dbReference type="EC" id="3.2.1.14" evidence="2"/>
<dbReference type="Gene3D" id="3.10.50.10">
    <property type="match status" value="1"/>
</dbReference>
<dbReference type="GO" id="GO:0006032">
    <property type="term" value="P:chitin catabolic process"/>
    <property type="evidence" value="ECO:0007669"/>
    <property type="project" value="UniProtKB-KW"/>
</dbReference>
<evidence type="ECO:0000256" key="4">
    <source>
        <dbReference type="ARBA" id="ARBA00023024"/>
    </source>
</evidence>
<evidence type="ECO:0000256" key="1">
    <source>
        <dbReference type="ARBA" id="ARBA00000822"/>
    </source>
</evidence>
<dbReference type="GO" id="GO:0008061">
    <property type="term" value="F:chitin binding"/>
    <property type="evidence" value="ECO:0007669"/>
    <property type="project" value="InterPro"/>
</dbReference>
<dbReference type="SUPFAM" id="SSF51445">
    <property type="entry name" value="(Trans)glycosidases"/>
    <property type="match status" value="1"/>
</dbReference>
<dbReference type="Gene3D" id="3.20.20.80">
    <property type="entry name" value="Glycosidases"/>
    <property type="match status" value="1"/>
</dbReference>
<gene>
    <name evidence="11" type="ORF">ABT58_00850</name>
</gene>
<evidence type="ECO:0000256" key="6">
    <source>
        <dbReference type="ARBA" id="ARBA00023326"/>
    </source>
</evidence>
<evidence type="ECO:0000256" key="2">
    <source>
        <dbReference type="ARBA" id="ARBA00012729"/>
    </source>
</evidence>
<dbReference type="InterPro" id="IPR011583">
    <property type="entry name" value="Chitinase_II/V-like_cat"/>
</dbReference>
<sequence length="443" mass="48844">MKTAVSLAVAAMSIAPLILAPSAMAKGSTNSPPVVAGYFADWQYDNEQNPYTVDDIPADKLSHIIYAFLSMCGPHDGASKKVQQQVEDACEGKKPFTAIVVDQEAALELDFGPVNANVDYRGHFAQLKDLKAKYPNVRILPSFGGWTMSEPFHAMAKDNAAIEHFARTAVELIAKYDFFDGIDLDWEYPGGGGLTTSPWNPETKLSDAQKASEKAAFTHLVKSLRAELDTLSAKTQREYELSTAVGVGAKAEGIDWAAVSPLMNNMFAMTYDYLGGWGQQTGHLTNLHATPDGWWGMGTDVFVEKMVALGIPKEKLVVGAAYYGRGWEGTKGFDGETLASDLVSEKGATFGTDPKEPGYFMYWDLVRNYTVKEGYQNGYDEKAHAPFLWHPKKKVFITYEDMRSIKAKADWVKQNKYAGMFVWELSGDPDNVLTETMADNLKP</sequence>
<keyword evidence="4" id="KW-0146">Chitin degradation</keyword>
<feature type="chain" id="PRO_5005251924" description="chitinase" evidence="9">
    <location>
        <begin position="26"/>
        <end position="443"/>
    </location>
</feature>
<accession>A0A0J1GTW2</accession>
<dbReference type="CDD" id="cd06548">
    <property type="entry name" value="GH18_chitinase"/>
    <property type="match status" value="1"/>
</dbReference>
<dbReference type="InterPro" id="IPR001579">
    <property type="entry name" value="Glyco_hydro_18_chit_AS"/>
</dbReference>
<dbReference type="GO" id="GO:0000272">
    <property type="term" value="P:polysaccharide catabolic process"/>
    <property type="evidence" value="ECO:0007669"/>
    <property type="project" value="UniProtKB-KW"/>
</dbReference>
<keyword evidence="6" id="KW-0119">Carbohydrate metabolism</keyword>
<dbReference type="EMBL" id="LDOV01000001">
    <property type="protein sequence ID" value="KLV03101.1"/>
    <property type="molecule type" value="Genomic_DNA"/>
</dbReference>
<reference evidence="11 12" key="1">
    <citation type="submission" date="2015-05" db="EMBL/GenBank/DDBJ databases">
        <title>Photobacterium galathea sp. nov.</title>
        <authorList>
            <person name="Machado H."/>
            <person name="Gram L."/>
        </authorList>
    </citation>
    <scope>NUCLEOTIDE SEQUENCE [LARGE SCALE GENOMIC DNA]</scope>
    <source>
        <strain evidence="11 12">DSM 25995</strain>
    </source>
</reference>
<dbReference type="PANTHER" id="PTHR11177:SF317">
    <property type="entry name" value="CHITINASE 12-RELATED"/>
    <property type="match status" value="1"/>
</dbReference>
<dbReference type="SUPFAM" id="SSF54556">
    <property type="entry name" value="Chitinase insertion domain"/>
    <property type="match status" value="1"/>
</dbReference>
<dbReference type="RefSeq" id="WP_047872446.1">
    <property type="nucleotide sequence ID" value="NZ_BMYC01000011.1"/>
</dbReference>
<dbReference type="Proteomes" id="UP000036426">
    <property type="component" value="Unassembled WGS sequence"/>
</dbReference>
<dbReference type="SMART" id="SM00636">
    <property type="entry name" value="Glyco_18"/>
    <property type="match status" value="1"/>
</dbReference>
<comment type="catalytic activity">
    <reaction evidence="1">
        <text>Random endo-hydrolysis of N-acetyl-beta-D-glucosaminide (1-&gt;4)-beta-linkages in chitin and chitodextrins.</text>
        <dbReference type="EC" id="3.2.1.14"/>
    </reaction>
</comment>
<name>A0A0J1GTW2_9GAMM</name>
<evidence type="ECO:0000313" key="12">
    <source>
        <dbReference type="Proteomes" id="UP000036426"/>
    </source>
</evidence>
<dbReference type="Pfam" id="PF00704">
    <property type="entry name" value="Glyco_hydro_18"/>
    <property type="match status" value="1"/>
</dbReference>
<protein>
    <recommendedName>
        <fullName evidence="2">chitinase</fullName>
        <ecNumber evidence="2">3.2.1.14</ecNumber>
    </recommendedName>
</protein>
<keyword evidence="5 7" id="KW-0326">Glycosidase</keyword>
<evidence type="ECO:0000256" key="3">
    <source>
        <dbReference type="ARBA" id="ARBA00022801"/>
    </source>
</evidence>
<dbReference type="PANTHER" id="PTHR11177">
    <property type="entry name" value="CHITINASE"/>
    <property type="match status" value="1"/>
</dbReference>
<feature type="domain" description="GH18" evidence="10">
    <location>
        <begin position="33"/>
        <end position="443"/>
    </location>
</feature>
<dbReference type="InterPro" id="IPR029070">
    <property type="entry name" value="Chitinase_insertion_sf"/>
</dbReference>
<evidence type="ECO:0000256" key="7">
    <source>
        <dbReference type="RuleBase" id="RU000489"/>
    </source>
</evidence>
<organism evidence="11 12">
    <name type="scientific">Photobacterium aphoticum</name>
    <dbReference type="NCBI Taxonomy" id="754436"/>
    <lineage>
        <taxon>Bacteria</taxon>
        <taxon>Pseudomonadati</taxon>
        <taxon>Pseudomonadota</taxon>
        <taxon>Gammaproteobacteria</taxon>
        <taxon>Vibrionales</taxon>
        <taxon>Vibrionaceae</taxon>
        <taxon>Photobacterium</taxon>
    </lineage>
</organism>
<dbReference type="PROSITE" id="PS01095">
    <property type="entry name" value="GH18_1"/>
    <property type="match status" value="1"/>
</dbReference>
<keyword evidence="3 7" id="KW-0378">Hydrolase</keyword>
<evidence type="ECO:0000313" key="11">
    <source>
        <dbReference type="EMBL" id="KLV03101.1"/>
    </source>
</evidence>
<evidence type="ECO:0000256" key="9">
    <source>
        <dbReference type="SAM" id="SignalP"/>
    </source>
</evidence>
<evidence type="ECO:0000256" key="5">
    <source>
        <dbReference type="ARBA" id="ARBA00023295"/>
    </source>
</evidence>
<keyword evidence="6" id="KW-0624">Polysaccharide degradation</keyword>
<keyword evidence="12" id="KW-1185">Reference proteome</keyword>
<proteinExistence type="inferred from homology"/>
<comment type="caution">
    <text evidence="11">The sequence shown here is derived from an EMBL/GenBank/DDBJ whole genome shotgun (WGS) entry which is preliminary data.</text>
</comment>
<dbReference type="PATRIC" id="fig|754436.4.peg.180"/>
<keyword evidence="9" id="KW-0732">Signal</keyword>